<dbReference type="AlphaFoldDB" id="A0A3B1D891"/>
<dbReference type="InterPro" id="IPR000760">
    <property type="entry name" value="Inositol_monophosphatase-like"/>
</dbReference>
<keyword evidence="6 8" id="KW-0378">Hydrolase</keyword>
<evidence type="ECO:0000256" key="5">
    <source>
        <dbReference type="ARBA" id="ARBA00022723"/>
    </source>
</evidence>
<dbReference type="GO" id="GO:0006020">
    <property type="term" value="P:inositol metabolic process"/>
    <property type="evidence" value="ECO:0007669"/>
    <property type="project" value="TreeGrafter"/>
</dbReference>
<keyword evidence="7" id="KW-0460">Magnesium</keyword>
<name>A0A3B1D891_9ZZZZ</name>
<dbReference type="EMBL" id="UOGL01000088">
    <property type="protein sequence ID" value="VAX36932.1"/>
    <property type="molecule type" value="Genomic_DNA"/>
</dbReference>
<dbReference type="InterPro" id="IPR033942">
    <property type="entry name" value="IMPase"/>
</dbReference>
<dbReference type="GO" id="GO:0046872">
    <property type="term" value="F:metal ion binding"/>
    <property type="evidence" value="ECO:0007669"/>
    <property type="project" value="UniProtKB-KW"/>
</dbReference>
<evidence type="ECO:0000256" key="1">
    <source>
        <dbReference type="ARBA" id="ARBA00001033"/>
    </source>
</evidence>
<dbReference type="EC" id="3.1.3.25" evidence="4"/>
<dbReference type="GO" id="GO:0008934">
    <property type="term" value="F:inositol monophosphate 1-phosphatase activity"/>
    <property type="evidence" value="ECO:0007669"/>
    <property type="project" value="InterPro"/>
</dbReference>
<dbReference type="PROSITE" id="PS00629">
    <property type="entry name" value="IMP_1"/>
    <property type="match status" value="1"/>
</dbReference>
<reference evidence="8" key="1">
    <citation type="submission" date="2018-06" db="EMBL/GenBank/DDBJ databases">
        <authorList>
            <person name="Zhirakovskaya E."/>
        </authorList>
    </citation>
    <scope>NUCLEOTIDE SEQUENCE</scope>
</reference>
<dbReference type="InterPro" id="IPR020583">
    <property type="entry name" value="Inositol_monoP_metal-BS"/>
</dbReference>
<dbReference type="PROSITE" id="PS00630">
    <property type="entry name" value="IMP_2"/>
    <property type="match status" value="1"/>
</dbReference>
<evidence type="ECO:0000313" key="8">
    <source>
        <dbReference type="EMBL" id="VAX36932.1"/>
    </source>
</evidence>
<dbReference type="Gene3D" id="3.40.190.80">
    <property type="match status" value="1"/>
</dbReference>
<proteinExistence type="inferred from homology"/>
<accession>A0A3B1D891</accession>
<keyword evidence="5" id="KW-0479">Metal-binding</keyword>
<dbReference type="Pfam" id="PF00459">
    <property type="entry name" value="Inositol_P"/>
    <property type="match status" value="1"/>
</dbReference>
<dbReference type="GO" id="GO:0046854">
    <property type="term" value="P:phosphatidylinositol phosphate biosynthetic process"/>
    <property type="evidence" value="ECO:0007669"/>
    <property type="project" value="InterPro"/>
</dbReference>
<dbReference type="Gene3D" id="3.30.540.10">
    <property type="entry name" value="Fructose-1,6-Bisphosphatase, subunit A, domain 1"/>
    <property type="match status" value="1"/>
</dbReference>
<evidence type="ECO:0000256" key="4">
    <source>
        <dbReference type="ARBA" id="ARBA00013106"/>
    </source>
</evidence>
<sequence length="255" mass="27629">MKTSFQQVAEEASRIAGAVLDEWSEKFTAREKAPADLVTEADIASQEAIHNYILQRYPDHNFLGEEGLSETNSSSPYRWVIDPLDGTSNYVHRFPYYAVSIALECEQELIAGVVYDPNRDELFSASKGNGATLNGEPISPSVRENLNEALLMASLPVGVKQDHPAVATFVRILSEAQHLQRTGSAALNLAYVAAGRIDGYWSISLKPWDMAAGALIVTEAGGKTSKSDGTPLDIMIPNLLASNGTSLHEKIAPLL</sequence>
<dbReference type="PRINTS" id="PR00377">
    <property type="entry name" value="IMPHPHTASES"/>
</dbReference>
<gene>
    <name evidence="8" type="ORF">MNBD_PLANCTO02-1625</name>
</gene>
<comment type="similarity">
    <text evidence="3">Belongs to the inositol monophosphatase superfamily.</text>
</comment>
<dbReference type="CDD" id="cd01639">
    <property type="entry name" value="IMPase"/>
    <property type="match status" value="1"/>
</dbReference>
<evidence type="ECO:0000256" key="3">
    <source>
        <dbReference type="ARBA" id="ARBA00009759"/>
    </source>
</evidence>
<dbReference type="InterPro" id="IPR020550">
    <property type="entry name" value="Inositol_monophosphatase_CS"/>
</dbReference>
<protein>
    <recommendedName>
        <fullName evidence="4">inositol-phosphate phosphatase</fullName>
        <ecNumber evidence="4">3.1.3.25</ecNumber>
    </recommendedName>
</protein>
<dbReference type="FunFam" id="3.30.540.10:FF:000003">
    <property type="entry name" value="Inositol-1-monophosphatase"/>
    <property type="match status" value="1"/>
</dbReference>
<dbReference type="GO" id="GO:0007165">
    <property type="term" value="P:signal transduction"/>
    <property type="evidence" value="ECO:0007669"/>
    <property type="project" value="TreeGrafter"/>
</dbReference>
<dbReference type="PANTHER" id="PTHR20854:SF4">
    <property type="entry name" value="INOSITOL-1-MONOPHOSPHATASE-RELATED"/>
    <property type="match status" value="1"/>
</dbReference>
<evidence type="ECO:0000256" key="7">
    <source>
        <dbReference type="ARBA" id="ARBA00022842"/>
    </source>
</evidence>
<comment type="catalytic activity">
    <reaction evidence="1">
        <text>a myo-inositol phosphate + H2O = myo-inositol + phosphate</text>
        <dbReference type="Rhea" id="RHEA:24056"/>
        <dbReference type="ChEBI" id="CHEBI:15377"/>
        <dbReference type="ChEBI" id="CHEBI:17268"/>
        <dbReference type="ChEBI" id="CHEBI:43474"/>
        <dbReference type="ChEBI" id="CHEBI:84139"/>
        <dbReference type="EC" id="3.1.3.25"/>
    </reaction>
</comment>
<organism evidence="8">
    <name type="scientific">hydrothermal vent metagenome</name>
    <dbReference type="NCBI Taxonomy" id="652676"/>
    <lineage>
        <taxon>unclassified sequences</taxon>
        <taxon>metagenomes</taxon>
        <taxon>ecological metagenomes</taxon>
    </lineage>
</organism>
<dbReference type="PANTHER" id="PTHR20854">
    <property type="entry name" value="INOSITOL MONOPHOSPHATASE"/>
    <property type="match status" value="1"/>
</dbReference>
<comment type="cofactor">
    <cofactor evidence="2">
        <name>Mg(2+)</name>
        <dbReference type="ChEBI" id="CHEBI:18420"/>
    </cofactor>
</comment>
<evidence type="ECO:0000256" key="6">
    <source>
        <dbReference type="ARBA" id="ARBA00022801"/>
    </source>
</evidence>
<dbReference type="SUPFAM" id="SSF56655">
    <property type="entry name" value="Carbohydrate phosphatase"/>
    <property type="match status" value="1"/>
</dbReference>
<evidence type="ECO:0000256" key="2">
    <source>
        <dbReference type="ARBA" id="ARBA00001946"/>
    </source>
</evidence>